<dbReference type="InterPro" id="IPR029063">
    <property type="entry name" value="SAM-dependent_MTases_sf"/>
</dbReference>
<dbReference type="InterPro" id="IPR002052">
    <property type="entry name" value="DNA_methylase_N6_adenine_CS"/>
</dbReference>
<feature type="domain" description="Methyltransferase small" evidence="3">
    <location>
        <begin position="33"/>
        <end position="123"/>
    </location>
</feature>
<evidence type="ECO:0000313" key="4">
    <source>
        <dbReference type="EMBL" id="GGM01217.1"/>
    </source>
</evidence>
<dbReference type="Gene3D" id="3.40.50.150">
    <property type="entry name" value="Vaccinia Virus protein VP39"/>
    <property type="match status" value="1"/>
</dbReference>
<proteinExistence type="predicted"/>
<protein>
    <submittedName>
        <fullName evidence="4">Methyltransferase</fullName>
    </submittedName>
</protein>
<keyword evidence="1 4" id="KW-0808">Transferase</keyword>
<dbReference type="GO" id="GO:0003676">
    <property type="term" value="F:nucleic acid binding"/>
    <property type="evidence" value="ECO:0007669"/>
    <property type="project" value="InterPro"/>
</dbReference>
<accession>A0A917SWJ2</accession>
<comment type="caution">
    <text evidence="4">The sequence shown here is derived from an EMBL/GenBank/DDBJ whole genome shotgun (WGS) entry which is preliminary data.</text>
</comment>
<dbReference type="GO" id="GO:0032259">
    <property type="term" value="P:methylation"/>
    <property type="evidence" value="ECO:0007669"/>
    <property type="project" value="UniProtKB-KW"/>
</dbReference>
<reference evidence="4" key="1">
    <citation type="journal article" date="2014" name="Int. J. Syst. Evol. Microbiol.">
        <title>Complete genome sequence of Corynebacterium casei LMG S-19264T (=DSM 44701T), isolated from a smear-ripened cheese.</title>
        <authorList>
            <consortium name="US DOE Joint Genome Institute (JGI-PGF)"/>
            <person name="Walter F."/>
            <person name="Albersmeier A."/>
            <person name="Kalinowski J."/>
            <person name="Ruckert C."/>
        </authorList>
    </citation>
    <scope>NUCLEOTIDE SEQUENCE</scope>
    <source>
        <strain evidence="4">CGMCC 1.6293</strain>
    </source>
</reference>
<reference evidence="4" key="2">
    <citation type="submission" date="2020-09" db="EMBL/GenBank/DDBJ databases">
        <authorList>
            <person name="Sun Q."/>
            <person name="Zhou Y."/>
        </authorList>
    </citation>
    <scope>NUCLEOTIDE SEQUENCE</scope>
    <source>
        <strain evidence="4">CGMCC 1.6293</strain>
    </source>
</reference>
<evidence type="ECO:0000259" key="3">
    <source>
        <dbReference type="Pfam" id="PF05175"/>
    </source>
</evidence>
<dbReference type="Proteomes" id="UP000649829">
    <property type="component" value="Unassembled WGS sequence"/>
</dbReference>
<dbReference type="CDD" id="cd02440">
    <property type="entry name" value="AdoMet_MTases"/>
    <property type="match status" value="1"/>
</dbReference>
<sequence length="253" mass="26787">MDEATLSRDAFLGGRLMLCQPKRGYRAGVDPVLLAASVPAKPGQSLLDLGCGVGTAALCAGMRVPGLVLAGVERQADHAALAIRNASLNGLEMEVFTGDLAELPAALRQRQFDHVIANPPYFRRDASVAGPDPSREAAYGEATPLDIWVAAAARRTAPGGTVTFIHRAERLPELLTAFAARLGSLELKPLVPRRGRESQLALLRGRKGGRAAFRLHDGLLVHAGDSYGGRADYTPLAAAILRGESALEFHAAR</sequence>
<dbReference type="RefSeq" id="WP_028287744.1">
    <property type="nucleotide sequence ID" value="NZ_BMLF01000002.1"/>
</dbReference>
<dbReference type="EMBL" id="BMLF01000002">
    <property type="protein sequence ID" value="GGM01217.1"/>
    <property type="molecule type" value="Genomic_DNA"/>
</dbReference>
<evidence type="ECO:0000256" key="1">
    <source>
        <dbReference type="ARBA" id="ARBA00022603"/>
    </source>
</evidence>
<keyword evidence="1 4" id="KW-0489">Methyltransferase</keyword>
<dbReference type="PROSITE" id="PS00092">
    <property type="entry name" value="N6_MTASE"/>
    <property type="match status" value="1"/>
</dbReference>
<name>A0A917SWJ2_9RHOB</name>
<dbReference type="Pfam" id="PF05175">
    <property type="entry name" value="MTS"/>
    <property type="match status" value="1"/>
</dbReference>
<dbReference type="PANTHER" id="PTHR47739">
    <property type="entry name" value="TRNA1(VAL) (ADENINE(37)-N6)-METHYLTRANSFERASE"/>
    <property type="match status" value="1"/>
</dbReference>
<dbReference type="GO" id="GO:0008170">
    <property type="term" value="F:N-methyltransferase activity"/>
    <property type="evidence" value="ECO:0007669"/>
    <property type="project" value="UniProtKB-ARBA"/>
</dbReference>
<gene>
    <name evidence="4" type="ORF">GCM10011534_23810</name>
</gene>
<dbReference type="AlphaFoldDB" id="A0A917SWJ2"/>
<dbReference type="InterPro" id="IPR050210">
    <property type="entry name" value="tRNA_Adenine-N(6)_MTase"/>
</dbReference>
<evidence type="ECO:0000313" key="5">
    <source>
        <dbReference type="Proteomes" id="UP000649829"/>
    </source>
</evidence>
<evidence type="ECO:0000256" key="2">
    <source>
        <dbReference type="ARBA" id="ARBA00022691"/>
    </source>
</evidence>
<dbReference type="GO" id="GO:0008757">
    <property type="term" value="F:S-adenosylmethionine-dependent methyltransferase activity"/>
    <property type="evidence" value="ECO:0007669"/>
    <property type="project" value="UniProtKB-ARBA"/>
</dbReference>
<dbReference type="PANTHER" id="PTHR47739:SF1">
    <property type="entry name" value="TRNA1(VAL) (ADENINE(37)-N6)-METHYLTRANSFERASE"/>
    <property type="match status" value="1"/>
</dbReference>
<keyword evidence="5" id="KW-1185">Reference proteome</keyword>
<keyword evidence="2" id="KW-0949">S-adenosyl-L-methionine</keyword>
<dbReference type="SUPFAM" id="SSF53335">
    <property type="entry name" value="S-adenosyl-L-methionine-dependent methyltransferases"/>
    <property type="match status" value="1"/>
</dbReference>
<dbReference type="InterPro" id="IPR007848">
    <property type="entry name" value="Small_mtfrase_dom"/>
</dbReference>
<organism evidence="4 5">
    <name type="scientific">Pseudooceanicola nanhaiensis</name>
    <dbReference type="NCBI Taxonomy" id="375761"/>
    <lineage>
        <taxon>Bacteria</taxon>
        <taxon>Pseudomonadati</taxon>
        <taxon>Pseudomonadota</taxon>
        <taxon>Alphaproteobacteria</taxon>
        <taxon>Rhodobacterales</taxon>
        <taxon>Paracoccaceae</taxon>
        <taxon>Pseudooceanicola</taxon>
    </lineage>
</organism>